<name>A0A1C3UAH4_9HYPH</name>
<dbReference type="STRING" id="52131.GA0061100_1011116"/>
<dbReference type="AlphaFoldDB" id="A0A1C3UAH4"/>
<dbReference type="RefSeq" id="WP_075851664.1">
    <property type="nucleotide sequence ID" value="NZ_FMAC01000001.1"/>
</dbReference>
<proteinExistence type="predicted"/>
<accession>A0A1C3UAH4</accession>
<keyword evidence="2" id="KW-1185">Reference proteome</keyword>
<protein>
    <submittedName>
        <fullName evidence="1">Uncharacterized protein</fullName>
    </submittedName>
</protein>
<gene>
    <name evidence="1" type="ORF">GA0061100_1011116</name>
</gene>
<evidence type="ECO:0000313" key="1">
    <source>
        <dbReference type="EMBL" id="SCB12491.1"/>
    </source>
</evidence>
<reference evidence="2" key="1">
    <citation type="submission" date="2016-08" db="EMBL/GenBank/DDBJ databases">
        <authorList>
            <person name="Varghese N."/>
            <person name="Submissions Spin"/>
        </authorList>
    </citation>
    <scope>NUCLEOTIDE SEQUENCE [LARGE SCALE GENOMIC DNA]</scope>
    <source>
        <strain evidence="2">CCBAU 57015</strain>
    </source>
</reference>
<dbReference type="OrthoDB" id="7872442at2"/>
<organism evidence="1 2">
    <name type="scientific">Rhizobium hainanense</name>
    <dbReference type="NCBI Taxonomy" id="52131"/>
    <lineage>
        <taxon>Bacteria</taxon>
        <taxon>Pseudomonadati</taxon>
        <taxon>Pseudomonadota</taxon>
        <taxon>Alphaproteobacteria</taxon>
        <taxon>Hyphomicrobiales</taxon>
        <taxon>Rhizobiaceae</taxon>
        <taxon>Rhizobium/Agrobacterium group</taxon>
        <taxon>Rhizobium</taxon>
    </lineage>
</organism>
<dbReference type="EMBL" id="FMAC01000001">
    <property type="protein sequence ID" value="SCB12491.1"/>
    <property type="molecule type" value="Genomic_DNA"/>
</dbReference>
<dbReference type="Proteomes" id="UP000186228">
    <property type="component" value="Unassembled WGS sequence"/>
</dbReference>
<evidence type="ECO:0000313" key="2">
    <source>
        <dbReference type="Proteomes" id="UP000186228"/>
    </source>
</evidence>
<sequence>MKSRRFVAVGILFAGFALGLVVLTATLAPAAAGEVRLGKNVRIGGHDFSNQTYDSKHRARIYLYNGKPRKEGCVWRKDGHGGHVKVCHLQRR</sequence>